<name>A0A1T4RUC5_9ACTN</name>
<reference evidence="2 3" key="1">
    <citation type="submission" date="2017-02" db="EMBL/GenBank/DDBJ databases">
        <authorList>
            <person name="Peterson S.W."/>
        </authorList>
    </citation>
    <scope>NUCLEOTIDE SEQUENCE [LARGE SCALE GENOMIC DNA]</scope>
    <source>
        <strain evidence="2 3">DSM 45154</strain>
    </source>
</reference>
<evidence type="ECO:0000313" key="3">
    <source>
        <dbReference type="Proteomes" id="UP000190637"/>
    </source>
</evidence>
<accession>A0A1T4RUC5</accession>
<dbReference type="Proteomes" id="UP000190637">
    <property type="component" value="Unassembled WGS sequence"/>
</dbReference>
<sequence length="157" mass="15968">MAASGGAGRSPGGHPVAGGDSQAEVGVEQLPDGHQTTDPVPVQERPVVVGELGGVGRARGGQPPQHVGGARRLDRDLLGKAEVGVEPQVDLDRGAVAGQAGGAHPPHGRDGVAPALPALSRRGGRVGVQQPRHLPHFDRHRGVGLRQALTEVGERIG</sequence>
<gene>
    <name evidence="2" type="ORF">SAMN02745673_02997</name>
</gene>
<evidence type="ECO:0000313" key="2">
    <source>
        <dbReference type="EMBL" id="SKA19590.1"/>
    </source>
</evidence>
<feature type="region of interest" description="Disordered" evidence="1">
    <location>
        <begin position="96"/>
        <end position="117"/>
    </location>
</feature>
<dbReference type="AlphaFoldDB" id="A0A1T4RUC5"/>
<protein>
    <submittedName>
        <fullName evidence="2">Uncharacterized protein</fullName>
    </submittedName>
</protein>
<organism evidence="2 3">
    <name type="scientific">Marinactinospora thermotolerans DSM 45154</name>
    <dbReference type="NCBI Taxonomy" id="1122192"/>
    <lineage>
        <taxon>Bacteria</taxon>
        <taxon>Bacillati</taxon>
        <taxon>Actinomycetota</taxon>
        <taxon>Actinomycetes</taxon>
        <taxon>Streptosporangiales</taxon>
        <taxon>Nocardiopsidaceae</taxon>
        <taxon>Marinactinospora</taxon>
    </lineage>
</organism>
<dbReference type="STRING" id="1122192.SAMN02745673_02997"/>
<evidence type="ECO:0000256" key="1">
    <source>
        <dbReference type="SAM" id="MobiDB-lite"/>
    </source>
</evidence>
<dbReference type="EMBL" id="FUWS01000007">
    <property type="protein sequence ID" value="SKA19590.1"/>
    <property type="molecule type" value="Genomic_DNA"/>
</dbReference>
<feature type="compositionally biased region" description="Gly residues" evidence="1">
    <location>
        <begin position="1"/>
        <end position="11"/>
    </location>
</feature>
<feature type="region of interest" description="Disordered" evidence="1">
    <location>
        <begin position="1"/>
        <end position="45"/>
    </location>
</feature>
<proteinExistence type="predicted"/>
<keyword evidence="3" id="KW-1185">Reference proteome</keyword>